<dbReference type="PANTHER" id="PTHR35896">
    <property type="entry name" value="IG-LIKE DOMAIN-CONTAINING PROTEIN"/>
    <property type="match status" value="1"/>
</dbReference>
<evidence type="ECO:0000256" key="1">
    <source>
        <dbReference type="SAM" id="MobiDB-lite"/>
    </source>
</evidence>
<evidence type="ECO:0000313" key="3">
    <source>
        <dbReference type="Proteomes" id="UP000234585"/>
    </source>
</evidence>
<dbReference type="RefSeq" id="XP_024672975.1">
    <property type="nucleotide sequence ID" value="XM_024816320.1"/>
</dbReference>
<dbReference type="STRING" id="41067.A0A2I2FEA5"/>
<dbReference type="AlphaFoldDB" id="A0A2I2FEA5"/>
<dbReference type="InterPro" id="IPR018247">
    <property type="entry name" value="EF_Hand_1_Ca_BS"/>
</dbReference>
<organism evidence="2 3">
    <name type="scientific">Aspergillus candidus</name>
    <dbReference type="NCBI Taxonomy" id="41067"/>
    <lineage>
        <taxon>Eukaryota</taxon>
        <taxon>Fungi</taxon>
        <taxon>Dikarya</taxon>
        <taxon>Ascomycota</taxon>
        <taxon>Pezizomycotina</taxon>
        <taxon>Eurotiomycetes</taxon>
        <taxon>Eurotiomycetidae</taxon>
        <taxon>Eurotiales</taxon>
        <taxon>Aspergillaceae</taxon>
        <taxon>Aspergillus</taxon>
        <taxon>Aspergillus subgen. Circumdati</taxon>
    </lineage>
</organism>
<dbReference type="GeneID" id="36523480"/>
<feature type="compositionally biased region" description="Polar residues" evidence="1">
    <location>
        <begin position="34"/>
        <end position="46"/>
    </location>
</feature>
<gene>
    <name evidence="2" type="ORF">BDW47DRAFT_124894</name>
</gene>
<dbReference type="Proteomes" id="UP000234585">
    <property type="component" value="Unassembled WGS sequence"/>
</dbReference>
<dbReference type="OrthoDB" id="3501153at2759"/>
<dbReference type="EMBL" id="KZ559132">
    <property type="protein sequence ID" value="PLB38963.1"/>
    <property type="molecule type" value="Genomic_DNA"/>
</dbReference>
<name>A0A2I2FEA5_ASPCN</name>
<accession>A0A2I2FEA5</accession>
<feature type="region of interest" description="Disordered" evidence="1">
    <location>
        <begin position="23"/>
        <end position="55"/>
    </location>
</feature>
<proteinExistence type="predicted"/>
<reference evidence="2 3" key="1">
    <citation type="submission" date="2017-12" db="EMBL/GenBank/DDBJ databases">
        <authorList>
            <consortium name="DOE Joint Genome Institute"/>
            <person name="Haridas S."/>
            <person name="Kjaerbolling I."/>
            <person name="Vesth T.C."/>
            <person name="Frisvad J.C."/>
            <person name="Nybo J.L."/>
            <person name="Theobald S."/>
            <person name="Kuo A."/>
            <person name="Bowyer P."/>
            <person name="Matsuda Y."/>
            <person name="Mondo S."/>
            <person name="Lyhne E.K."/>
            <person name="Kogle M.E."/>
            <person name="Clum A."/>
            <person name="Lipzen A."/>
            <person name="Salamov A."/>
            <person name="Ngan C.Y."/>
            <person name="Daum C."/>
            <person name="Chiniquy J."/>
            <person name="Barry K."/>
            <person name="LaButti K."/>
            <person name="Simmons B.A."/>
            <person name="Magnuson J.K."/>
            <person name="Mortensen U.H."/>
            <person name="Larsen T.O."/>
            <person name="Grigoriev I.V."/>
            <person name="Baker S.E."/>
            <person name="Andersen M.R."/>
            <person name="Nordberg H.P."/>
            <person name="Cantor M.N."/>
            <person name="Hua S.X."/>
        </authorList>
    </citation>
    <scope>NUCLEOTIDE SEQUENCE [LARGE SCALE GENOMIC DNA]</scope>
    <source>
        <strain evidence="2 3">CBS 102.13</strain>
    </source>
</reference>
<evidence type="ECO:0000313" key="2">
    <source>
        <dbReference type="EMBL" id="PLB38963.1"/>
    </source>
</evidence>
<dbReference type="PANTHER" id="PTHR35896:SF3">
    <property type="entry name" value="MAJOR FACILITATOR SUPERFAMILY TRANSPORTER"/>
    <property type="match status" value="1"/>
</dbReference>
<dbReference type="InterPro" id="IPR053008">
    <property type="entry name" value="Phomopsin_biosynth_assoc"/>
</dbReference>
<dbReference type="PROSITE" id="PS00018">
    <property type="entry name" value="EF_HAND_1"/>
    <property type="match status" value="1"/>
</dbReference>
<keyword evidence="3" id="KW-1185">Reference proteome</keyword>
<protein>
    <submittedName>
        <fullName evidence="2">Uncharacterized protein</fullName>
    </submittedName>
</protein>
<sequence>MFTKNNRQQKAYIKYEQLNRNPSVELDSPRFMTDSPSEGYNNNGNNQDEKTPQAKYRFPPNKQVIALLLALFGLLDLAYRAYELTTTPQHQHPHPHPTSPISCNCGETIAEALANNCRYDSFAAAWLPPACRNDDLIEQFERAGPNPDGSWNYYADANKTRTLTLDEVSRLPETKGSFYTTHRWHLVHCAYYWKKMFLAAERGTVIEKRYNRMGHLDHCEMMFLARDPLESIVTAAGVALHSDVLVVKGGGGDTDHDHENMRTY</sequence>